<protein>
    <recommendedName>
        <fullName evidence="4">PX domain-containing protein</fullName>
    </recommendedName>
</protein>
<evidence type="ECO:0000313" key="2">
    <source>
        <dbReference type="EMBL" id="RHY22801.1"/>
    </source>
</evidence>
<gene>
    <name evidence="2" type="ORF">DYB32_009389</name>
</gene>
<feature type="region of interest" description="Disordered" evidence="1">
    <location>
        <begin position="338"/>
        <end position="358"/>
    </location>
</feature>
<dbReference type="VEuPathDB" id="FungiDB:H310_04291"/>
<sequence>MYLTTYSTSLGTISYFTPTGIHTLAMEFSHRQRRSGFVDVRAPSKMSKNGMAYDAGGAKAATSRTPIDVIATYMNSSDSRLNLKGTADHAHLSMRHSESAQAHFSPMIQPTSAPASLQRKRSTSNALHSALSRDSSAEWGWFADIDSSGESFGDNSITSLLRRKFSIDTGGANEHIIHDEQHSTSRMTAALKTFPGLDGGDKVQTAAVSIPKFRIVQSRAGSDRHAEYLVTFKLGKCSLLPLVTVIRCVAGREFHADWRRYSEFAEIVKKVDVYRFPRAMAAWRKIDNRWFNRLEPSYLHNKCIALEVFLRDLMYELTVPDVLIDFIGERNVNCKPLDASGGRPSAQLPKEMRPKQPQEERELFEKLWAENFARSAVKYNGNAPV</sequence>
<comment type="caution">
    <text evidence="2">The sequence shown here is derived from an EMBL/GenBank/DDBJ whole genome shotgun (WGS) entry which is preliminary data.</text>
</comment>
<proteinExistence type="predicted"/>
<dbReference type="SUPFAM" id="SSF64268">
    <property type="entry name" value="PX domain"/>
    <property type="match status" value="1"/>
</dbReference>
<dbReference type="InterPro" id="IPR036871">
    <property type="entry name" value="PX_dom_sf"/>
</dbReference>
<dbReference type="Gene3D" id="3.30.1520.10">
    <property type="entry name" value="Phox-like domain"/>
    <property type="match status" value="1"/>
</dbReference>
<name>A0A3R6VQP0_9STRA</name>
<accession>A0A3R6VQP0</accession>
<evidence type="ECO:0008006" key="4">
    <source>
        <dbReference type="Google" id="ProtNLM"/>
    </source>
</evidence>
<dbReference type="GO" id="GO:0035091">
    <property type="term" value="F:phosphatidylinositol binding"/>
    <property type="evidence" value="ECO:0007669"/>
    <property type="project" value="InterPro"/>
</dbReference>
<organism evidence="2 3">
    <name type="scientific">Aphanomyces invadans</name>
    <dbReference type="NCBI Taxonomy" id="157072"/>
    <lineage>
        <taxon>Eukaryota</taxon>
        <taxon>Sar</taxon>
        <taxon>Stramenopiles</taxon>
        <taxon>Oomycota</taxon>
        <taxon>Saprolegniomycetes</taxon>
        <taxon>Saprolegniales</taxon>
        <taxon>Verrucalvaceae</taxon>
        <taxon>Aphanomyces</taxon>
    </lineage>
</organism>
<keyword evidence="3" id="KW-1185">Reference proteome</keyword>
<reference evidence="2 3" key="1">
    <citation type="submission" date="2018-08" db="EMBL/GenBank/DDBJ databases">
        <title>Aphanomyces genome sequencing and annotation.</title>
        <authorList>
            <person name="Minardi D."/>
            <person name="Oidtmann B."/>
            <person name="Van Der Giezen M."/>
            <person name="Studholme D.J."/>
        </authorList>
    </citation>
    <scope>NUCLEOTIDE SEQUENCE [LARGE SCALE GENOMIC DNA]</scope>
    <source>
        <strain evidence="2 3">NJM0002</strain>
    </source>
</reference>
<dbReference type="AlphaFoldDB" id="A0A3R6VQP0"/>
<dbReference type="CDD" id="cd06093">
    <property type="entry name" value="PX_domain"/>
    <property type="match status" value="1"/>
</dbReference>
<dbReference type="Proteomes" id="UP000285060">
    <property type="component" value="Unassembled WGS sequence"/>
</dbReference>
<evidence type="ECO:0000313" key="3">
    <source>
        <dbReference type="Proteomes" id="UP000285060"/>
    </source>
</evidence>
<dbReference type="EMBL" id="QUSY01001995">
    <property type="protein sequence ID" value="RHY22801.1"/>
    <property type="molecule type" value="Genomic_DNA"/>
</dbReference>
<evidence type="ECO:0000256" key="1">
    <source>
        <dbReference type="SAM" id="MobiDB-lite"/>
    </source>
</evidence>